<dbReference type="SUPFAM" id="SSF69189">
    <property type="entry name" value="Penicillin-binding protein associated domain"/>
    <property type="match status" value="1"/>
</dbReference>
<dbReference type="GO" id="GO:0071555">
    <property type="term" value="P:cell wall organization"/>
    <property type="evidence" value="ECO:0007669"/>
    <property type="project" value="UniProtKB-KW"/>
</dbReference>
<dbReference type="AlphaFoldDB" id="A0A724X107"/>
<evidence type="ECO:0000256" key="10">
    <source>
        <dbReference type="RuleBase" id="RU004016"/>
    </source>
</evidence>
<keyword evidence="7" id="KW-0961">Cell wall biogenesis/degradation</keyword>
<evidence type="ECO:0000256" key="7">
    <source>
        <dbReference type="ARBA" id="ARBA00023316"/>
    </source>
</evidence>
<evidence type="ECO:0000256" key="5">
    <source>
        <dbReference type="ARBA" id="ARBA00022960"/>
    </source>
</evidence>
<dbReference type="GO" id="GO:0008360">
    <property type="term" value="P:regulation of cell shape"/>
    <property type="evidence" value="ECO:0007669"/>
    <property type="project" value="UniProtKB-KW"/>
</dbReference>
<feature type="chain" id="PRO_5028380493" evidence="11">
    <location>
        <begin position="24"/>
        <end position="411"/>
    </location>
</feature>
<dbReference type="PANTHER" id="PTHR21581:SF11">
    <property type="entry name" value="D-ALANYL-D-ALANINE CARBOXYPEPTIDASE DACA"/>
    <property type="match status" value="1"/>
</dbReference>
<reference evidence="13" key="1">
    <citation type="journal article" date="2018" name="Genome Biol.">
        <title>SKESA: strategic k-mer extension for scrupulous assemblies.</title>
        <authorList>
            <person name="Souvorov A."/>
            <person name="Agarwala R."/>
            <person name="Lipman D.J."/>
        </authorList>
    </citation>
    <scope>NUCLEOTIDE SEQUENCE</scope>
    <source>
        <strain evidence="13">P125109</strain>
    </source>
</reference>
<evidence type="ECO:0000313" key="13">
    <source>
        <dbReference type="EMBL" id="HAE0520974.1"/>
    </source>
</evidence>
<dbReference type="Gene3D" id="3.40.710.10">
    <property type="entry name" value="DD-peptidase/beta-lactamase superfamily"/>
    <property type="match status" value="1"/>
</dbReference>
<protein>
    <submittedName>
        <fullName evidence="13">D-alanyl-D-alanine carboxypeptidase</fullName>
    </submittedName>
</protein>
<keyword evidence="13" id="KW-0121">Carboxypeptidase</keyword>
<evidence type="ECO:0000256" key="8">
    <source>
        <dbReference type="PIRSR" id="PIRSR618044-1"/>
    </source>
</evidence>
<dbReference type="GO" id="GO:0006508">
    <property type="term" value="P:proteolysis"/>
    <property type="evidence" value="ECO:0007669"/>
    <property type="project" value="InterPro"/>
</dbReference>
<reference evidence="13" key="2">
    <citation type="submission" date="2019-01" db="EMBL/GenBank/DDBJ databases">
        <authorList>
            <consortium name="NCBI Pathogen Detection Project"/>
        </authorList>
    </citation>
    <scope>NUCLEOTIDE SEQUENCE</scope>
    <source>
        <strain evidence="13">P125109</strain>
    </source>
</reference>
<evidence type="ECO:0000256" key="3">
    <source>
        <dbReference type="ARBA" id="ARBA00022729"/>
    </source>
</evidence>
<comment type="similarity">
    <text evidence="2 10">Belongs to the peptidase S11 family.</text>
</comment>
<evidence type="ECO:0000256" key="9">
    <source>
        <dbReference type="PIRSR" id="PIRSR618044-2"/>
    </source>
</evidence>
<sequence length="411" mass="45146">MKRILLLCLSVLLVVGFPTTGQAAPSIQAESYIMADAVTGKILLQSEADVSLPPASMTKLMTLYLVRRQIELKKLTWDQKIKPSAKVLKLANTSGIARVPVKAKTYTVREMYNAAFIKSANDAAVMLAETVAGSEATFVEEMNETAKQFGMNDTEYANASGLDAVDATLPGTNLMTATDIALLVIRYIKDYPDVLDVTNKTQMKLDGEVLNNSNKMLAKEKFAYAGMRGMKTGTTDLAGYCFASVTTRDNMTLVTVVMRTDSDQARFKETKKLLDYGFATFEPLTYYGKGERIKDALPIKGATIRQLDVVTDGSLYITVLKQAKTREPRFDFSKTTAPVMKQEVVGTVQVADDGVYLPGFETPRVNLYSATVVPLASVPTRLVRAWTAWSKQIEQAIQQSALVNFQDDGVK</sequence>
<dbReference type="PANTHER" id="PTHR21581">
    <property type="entry name" value="D-ALANYL-D-ALANINE CARBOXYPEPTIDASE"/>
    <property type="match status" value="1"/>
</dbReference>
<name>A0A724X107_SALEP</name>
<feature type="active site" evidence="8">
    <location>
        <position position="119"/>
    </location>
</feature>
<dbReference type="GO" id="GO:0009252">
    <property type="term" value="P:peptidoglycan biosynthetic process"/>
    <property type="evidence" value="ECO:0007669"/>
    <property type="project" value="UniProtKB-KW"/>
</dbReference>
<comment type="function">
    <text evidence="1">Removes C-terminal D-alanyl residues from sugar-peptide cell wall precursors.</text>
</comment>
<proteinExistence type="inferred from homology"/>
<evidence type="ECO:0000256" key="11">
    <source>
        <dbReference type="SAM" id="SignalP"/>
    </source>
</evidence>
<dbReference type="PRINTS" id="PR00725">
    <property type="entry name" value="DADACBPTASE1"/>
</dbReference>
<keyword evidence="6" id="KW-0573">Peptidoglycan synthesis</keyword>
<keyword evidence="13" id="KW-0645">Protease</keyword>
<dbReference type="Gene3D" id="2.60.410.10">
    <property type="entry name" value="D-Ala-D-Ala carboxypeptidase, C-terminal domain"/>
    <property type="match status" value="1"/>
</dbReference>
<evidence type="ECO:0000259" key="12">
    <source>
        <dbReference type="Pfam" id="PF00768"/>
    </source>
</evidence>
<dbReference type="GO" id="GO:0009002">
    <property type="term" value="F:serine-type D-Ala-D-Ala carboxypeptidase activity"/>
    <property type="evidence" value="ECO:0007669"/>
    <property type="project" value="InterPro"/>
</dbReference>
<keyword evidence="5" id="KW-0133">Cell shape</keyword>
<evidence type="ECO:0000256" key="4">
    <source>
        <dbReference type="ARBA" id="ARBA00022801"/>
    </source>
</evidence>
<keyword evidence="3 11" id="KW-0732">Signal</keyword>
<feature type="binding site" evidence="9">
    <location>
        <position position="231"/>
    </location>
    <ligand>
        <name>substrate</name>
    </ligand>
</feature>
<dbReference type="InterPro" id="IPR018044">
    <property type="entry name" value="Peptidase_S11"/>
</dbReference>
<evidence type="ECO:0000256" key="6">
    <source>
        <dbReference type="ARBA" id="ARBA00022984"/>
    </source>
</evidence>
<dbReference type="InterPro" id="IPR012338">
    <property type="entry name" value="Beta-lactam/transpept-like"/>
</dbReference>
<feature type="domain" description="Peptidase S11 D-alanyl-D-alanine carboxypeptidase A N-terminal" evidence="12">
    <location>
        <begin position="21"/>
        <end position="260"/>
    </location>
</feature>
<comment type="caution">
    <text evidence="13">The sequence shown here is derived from an EMBL/GenBank/DDBJ whole genome shotgun (WGS) entry which is preliminary data.</text>
</comment>
<dbReference type="InterPro" id="IPR001967">
    <property type="entry name" value="Peptidase_S11_N"/>
</dbReference>
<accession>A0A724X107</accession>
<dbReference type="Pfam" id="PF00768">
    <property type="entry name" value="Peptidase_S11"/>
    <property type="match status" value="1"/>
</dbReference>
<organism evidence="13">
    <name type="scientific">Salmonella enteritidis PT4 (strain P125109)</name>
    <dbReference type="NCBI Taxonomy" id="550537"/>
    <lineage>
        <taxon>Bacteria</taxon>
        <taxon>Pseudomonadati</taxon>
        <taxon>Pseudomonadota</taxon>
        <taxon>Gammaproteobacteria</taxon>
        <taxon>Enterobacterales</taxon>
        <taxon>Enterobacteriaceae</taxon>
        <taxon>Salmonella</taxon>
    </lineage>
</organism>
<dbReference type="InterPro" id="IPR037167">
    <property type="entry name" value="Peptidase_S11_C_sf"/>
</dbReference>
<feature type="signal peptide" evidence="11">
    <location>
        <begin position="1"/>
        <end position="23"/>
    </location>
</feature>
<gene>
    <name evidence="13" type="ORF">G2720_24575</name>
</gene>
<feature type="active site" description="Proton acceptor" evidence="8">
    <location>
        <position position="59"/>
    </location>
</feature>
<dbReference type="EMBL" id="DAAQRD010000055">
    <property type="protein sequence ID" value="HAE0520974.1"/>
    <property type="molecule type" value="Genomic_DNA"/>
</dbReference>
<evidence type="ECO:0000256" key="1">
    <source>
        <dbReference type="ARBA" id="ARBA00003217"/>
    </source>
</evidence>
<evidence type="ECO:0000256" key="2">
    <source>
        <dbReference type="ARBA" id="ARBA00007164"/>
    </source>
</evidence>
<keyword evidence="4" id="KW-0378">Hydrolase</keyword>
<dbReference type="InterPro" id="IPR015956">
    <property type="entry name" value="Peniciliin-bd_prot_C_sf"/>
</dbReference>
<feature type="active site" description="Acyl-ester intermediate" evidence="8">
    <location>
        <position position="56"/>
    </location>
</feature>
<dbReference type="SUPFAM" id="SSF56601">
    <property type="entry name" value="beta-lactamase/transpeptidase-like"/>
    <property type="match status" value="1"/>
</dbReference>